<dbReference type="Pfam" id="PF00563">
    <property type="entry name" value="EAL"/>
    <property type="match status" value="1"/>
</dbReference>
<dbReference type="Proteomes" id="UP000234626">
    <property type="component" value="Unassembled WGS sequence"/>
</dbReference>
<feature type="transmembrane region" description="Helical" evidence="6">
    <location>
        <begin position="42"/>
        <end position="66"/>
    </location>
</feature>
<evidence type="ECO:0000259" key="7">
    <source>
        <dbReference type="PROSITE" id="PS50883"/>
    </source>
</evidence>
<comment type="caution">
    <text evidence="10">The sequence shown here is derived from an EMBL/GenBank/DDBJ whole genome shotgun (WGS) entry which is preliminary data.</text>
</comment>
<comment type="pathway">
    <text evidence="2">Purine metabolism; 3',5'-cyclic di-GMP biosynthesis.</text>
</comment>
<comment type="catalytic activity">
    <reaction evidence="5">
        <text>3',3'-c-di-GMP + H2O = 5'-phosphoguanylyl(3'-&gt;5')guanosine + H(+)</text>
        <dbReference type="Rhea" id="RHEA:24902"/>
        <dbReference type="ChEBI" id="CHEBI:15377"/>
        <dbReference type="ChEBI" id="CHEBI:15378"/>
        <dbReference type="ChEBI" id="CHEBI:58754"/>
        <dbReference type="ChEBI" id="CHEBI:58805"/>
        <dbReference type="EC" id="3.1.4.52"/>
    </reaction>
    <physiologicalReaction direction="left-to-right" evidence="5">
        <dbReference type="Rhea" id="RHEA:24903"/>
    </physiologicalReaction>
</comment>
<dbReference type="InterPro" id="IPR043128">
    <property type="entry name" value="Rev_trsase/Diguanyl_cyclase"/>
</dbReference>
<dbReference type="CDD" id="cd01948">
    <property type="entry name" value="EAL"/>
    <property type="match status" value="1"/>
</dbReference>
<organism evidence="10 11">
    <name type="scientific">Chimaeribacter arupi</name>
    <dbReference type="NCBI Taxonomy" id="2060066"/>
    <lineage>
        <taxon>Bacteria</taxon>
        <taxon>Pseudomonadati</taxon>
        <taxon>Pseudomonadota</taxon>
        <taxon>Gammaproteobacteria</taxon>
        <taxon>Enterobacterales</taxon>
        <taxon>Yersiniaceae</taxon>
        <taxon>Chimaeribacter</taxon>
    </lineage>
</organism>
<evidence type="ECO:0000313" key="10">
    <source>
        <dbReference type="EMBL" id="PLR52748.1"/>
    </source>
</evidence>
<feature type="domain" description="MHYT" evidence="9">
    <location>
        <begin position="6"/>
        <end position="199"/>
    </location>
</feature>
<evidence type="ECO:0000259" key="8">
    <source>
        <dbReference type="PROSITE" id="PS50887"/>
    </source>
</evidence>
<feature type="transmembrane region" description="Helical" evidence="6">
    <location>
        <begin position="12"/>
        <end position="30"/>
    </location>
</feature>
<dbReference type="EMBL" id="PJZK01000002">
    <property type="protein sequence ID" value="PLR52748.1"/>
    <property type="molecule type" value="Genomic_DNA"/>
</dbReference>
<dbReference type="Gene3D" id="3.20.20.450">
    <property type="entry name" value="EAL domain"/>
    <property type="match status" value="1"/>
</dbReference>
<dbReference type="FunFam" id="3.20.20.450:FF:000001">
    <property type="entry name" value="Cyclic di-GMP phosphodiesterase yahA"/>
    <property type="match status" value="1"/>
</dbReference>
<dbReference type="GO" id="GO:0071732">
    <property type="term" value="P:cellular response to nitric oxide"/>
    <property type="evidence" value="ECO:0007669"/>
    <property type="project" value="UniProtKB-ARBA"/>
</dbReference>
<evidence type="ECO:0000313" key="11">
    <source>
        <dbReference type="Proteomes" id="UP000234626"/>
    </source>
</evidence>
<dbReference type="SUPFAM" id="SSF55073">
    <property type="entry name" value="Nucleotide cyclase"/>
    <property type="match status" value="1"/>
</dbReference>
<keyword evidence="6" id="KW-1133">Transmembrane helix</keyword>
<dbReference type="Gene3D" id="3.30.70.270">
    <property type="match status" value="1"/>
</dbReference>
<dbReference type="FunFam" id="3.30.70.270:FF:000001">
    <property type="entry name" value="Diguanylate cyclase domain protein"/>
    <property type="match status" value="1"/>
</dbReference>
<dbReference type="Pfam" id="PF03707">
    <property type="entry name" value="MHYT"/>
    <property type="match status" value="3"/>
</dbReference>
<keyword evidence="11" id="KW-1185">Reference proteome</keyword>
<keyword evidence="3" id="KW-0973">c-di-GMP</keyword>
<dbReference type="NCBIfam" id="TIGR00254">
    <property type="entry name" value="GGDEF"/>
    <property type="match status" value="1"/>
</dbReference>
<comment type="cofactor">
    <cofactor evidence="1">
        <name>Mg(2+)</name>
        <dbReference type="ChEBI" id="CHEBI:18420"/>
    </cofactor>
</comment>
<reference evidence="10 11" key="1">
    <citation type="submission" date="2017-12" db="EMBL/GenBank/DDBJ databases">
        <title>Characterization of six clinical isolates of Enterochimera gen. nov., a novel genus of the Yersiniaciae family and the three species Enterochimera arupensis sp. nov., Enterochimera coloradensis sp. nov, and Enterochimera californica sp. nov.</title>
        <authorList>
            <person name="Rossi A."/>
            <person name="Fisher M."/>
        </authorList>
    </citation>
    <scope>NUCLEOTIDE SEQUENCE [LARGE SCALE GENOMIC DNA]</scope>
    <source>
        <strain evidence="10 11">2016Iso1</strain>
    </source>
</reference>
<feature type="transmembrane region" description="Helical" evidence="6">
    <location>
        <begin position="173"/>
        <end position="195"/>
    </location>
</feature>
<dbReference type="SUPFAM" id="SSF141868">
    <property type="entry name" value="EAL domain-like"/>
    <property type="match status" value="1"/>
</dbReference>
<dbReference type="RefSeq" id="WP_079205342.1">
    <property type="nucleotide sequence ID" value="NZ_PJZK01000002.1"/>
</dbReference>
<dbReference type="SMART" id="SM00052">
    <property type="entry name" value="EAL"/>
    <property type="match status" value="1"/>
</dbReference>
<sequence length="708" mass="77145">MLASSYNDVLVLFSFIVAILASYTALDMVGRVTTTDRTASRWWLGGGSVAMGIGIWSMHFIGMLAFSLPVSISYDPLITGLSMLIAIASSLFALWFVTAAALTLPRLVAGSLILGCGIAGMHYTGMAAMSVMPGMNYDPRWVLLSVVIAVLASAAALWMAFRLRTQINNVKLLRALAAIVMGVAIVGMHYTGMAAAHFHMMGNMAHHHSGVNTNWLAVVVIVFTLAVLAITLVVSVLDARLQARTAILAQSLEQANRELMQLALHDNLTKLPNRLLLEDRIQQALQKAEHEGELFAVLFMDLDGFKAVNDAYGHHIGDQLLIAVTHRIQGSLRAQDTLARLGGDEFVVLMEIRDPADAATLAAQLVMLIEQPFNVSRYELLVSVSIGIAVYPSDGITERELMLNADAAMYHTKNSGRNGHSFFQKSMNVNAQEQLQLMHDLRLAIERNELRLHYQPKFTAPSGPVCGFEALVRWERPGSGMLSPAVFLPLAEKTGLILPMGEWVLNEACRQLSEWHRQGHAEWSIAVNLSALQFEQPDLVEKVVSIITRHQIPAEKLTLEVTETTAMLNPDVSVAILDELTSLGVKASIDDFGTGYSSLLYLKRLPASELKIDRAFINDLTTNNEDASIVSAIIALGQTLNLKVVAEGVETVEQQAFLSRLGCDTLQGFLLGRPMTPAQIGDRISSDWPGHVIPATELAATPVADSVK</sequence>
<keyword evidence="6" id="KW-0812">Transmembrane</keyword>
<feature type="domain" description="EAL" evidence="7">
    <location>
        <begin position="434"/>
        <end position="688"/>
    </location>
</feature>
<dbReference type="GO" id="GO:0071111">
    <property type="term" value="F:cyclic-guanylate-specific phosphodiesterase activity"/>
    <property type="evidence" value="ECO:0007669"/>
    <property type="project" value="UniProtKB-EC"/>
</dbReference>
<evidence type="ECO:0000256" key="4">
    <source>
        <dbReference type="ARBA" id="ARBA00034247"/>
    </source>
</evidence>
<accession>A0A2N5ESB2</accession>
<dbReference type="PANTHER" id="PTHR44757:SF2">
    <property type="entry name" value="BIOFILM ARCHITECTURE MAINTENANCE PROTEIN MBAA"/>
    <property type="match status" value="1"/>
</dbReference>
<gene>
    <name evidence="10" type="ORF">CYR34_04410</name>
</gene>
<evidence type="ECO:0000259" key="9">
    <source>
        <dbReference type="PROSITE" id="PS50924"/>
    </source>
</evidence>
<dbReference type="InterPro" id="IPR000160">
    <property type="entry name" value="GGDEF_dom"/>
</dbReference>
<evidence type="ECO:0000256" key="6">
    <source>
        <dbReference type="PROSITE-ProRule" id="PRU00244"/>
    </source>
</evidence>
<dbReference type="Pfam" id="PF00990">
    <property type="entry name" value="GGDEF"/>
    <property type="match status" value="1"/>
</dbReference>
<dbReference type="OrthoDB" id="9804951at2"/>
<dbReference type="SMART" id="SM00267">
    <property type="entry name" value="GGDEF"/>
    <property type="match status" value="1"/>
</dbReference>
<feature type="transmembrane region" description="Helical" evidence="6">
    <location>
        <begin position="78"/>
        <end position="100"/>
    </location>
</feature>
<dbReference type="InterPro" id="IPR052155">
    <property type="entry name" value="Biofilm_reg_signaling"/>
</dbReference>
<protein>
    <submittedName>
        <fullName evidence="10">Bifunctional diguanylate cyclase/phosphodiesterase</fullName>
    </submittedName>
</protein>
<dbReference type="CDD" id="cd01949">
    <property type="entry name" value="GGDEF"/>
    <property type="match status" value="1"/>
</dbReference>
<comment type="catalytic activity">
    <reaction evidence="4">
        <text>2 GTP = 3',3'-c-di-GMP + 2 diphosphate</text>
        <dbReference type="Rhea" id="RHEA:24898"/>
        <dbReference type="ChEBI" id="CHEBI:33019"/>
        <dbReference type="ChEBI" id="CHEBI:37565"/>
        <dbReference type="ChEBI" id="CHEBI:58805"/>
        <dbReference type="EC" id="2.7.7.65"/>
    </reaction>
</comment>
<feature type="transmembrane region" description="Helical" evidence="6">
    <location>
        <begin position="215"/>
        <end position="237"/>
    </location>
</feature>
<dbReference type="PROSITE" id="PS50883">
    <property type="entry name" value="EAL"/>
    <property type="match status" value="1"/>
</dbReference>
<feature type="domain" description="GGDEF" evidence="8">
    <location>
        <begin position="293"/>
        <end position="425"/>
    </location>
</feature>
<feature type="transmembrane region" description="Helical" evidence="6">
    <location>
        <begin position="107"/>
        <end position="129"/>
    </location>
</feature>
<dbReference type="InterPro" id="IPR005330">
    <property type="entry name" value="MHYT_dom"/>
</dbReference>
<evidence type="ECO:0000256" key="2">
    <source>
        <dbReference type="ARBA" id="ARBA00004665"/>
    </source>
</evidence>
<dbReference type="GO" id="GO:0016020">
    <property type="term" value="C:membrane"/>
    <property type="evidence" value="ECO:0007669"/>
    <property type="project" value="UniProtKB-UniRule"/>
</dbReference>
<proteinExistence type="predicted"/>
<evidence type="ECO:0000256" key="5">
    <source>
        <dbReference type="ARBA" id="ARBA00051114"/>
    </source>
</evidence>
<feature type="transmembrane region" description="Helical" evidence="6">
    <location>
        <begin position="141"/>
        <end position="161"/>
    </location>
</feature>
<dbReference type="GO" id="GO:0052621">
    <property type="term" value="F:diguanylate cyclase activity"/>
    <property type="evidence" value="ECO:0007669"/>
    <property type="project" value="UniProtKB-EC"/>
</dbReference>
<dbReference type="PROSITE" id="PS50924">
    <property type="entry name" value="MHYT"/>
    <property type="match status" value="1"/>
</dbReference>
<name>A0A2N5ESB2_9GAMM</name>
<dbReference type="PROSITE" id="PS50887">
    <property type="entry name" value="GGDEF"/>
    <property type="match status" value="1"/>
</dbReference>
<dbReference type="AlphaFoldDB" id="A0A2N5ESB2"/>
<keyword evidence="6" id="KW-0472">Membrane</keyword>
<evidence type="ECO:0000256" key="3">
    <source>
        <dbReference type="ARBA" id="ARBA00022636"/>
    </source>
</evidence>
<dbReference type="InterPro" id="IPR035919">
    <property type="entry name" value="EAL_sf"/>
</dbReference>
<dbReference type="InterPro" id="IPR001633">
    <property type="entry name" value="EAL_dom"/>
</dbReference>
<dbReference type="InterPro" id="IPR029787">
    <property type="entry name" value="Nucleotide_cyclase"/>
</dbReference>
<dbReference type="PANTHER" id="PTHR44757">
    <property type="entry name" value="DIGUANYLATE CYCLASE DGCP"/>
    <property type="match status" value="1"/>
</dbReference>
<evidence type="ECO:0000256" key="1">
    <source>
        <dbReference type="ARBA" id="ARBA00001946"/>
    </source>
</evidence>